<feature type="region of interest" description="Disordered" evidence="1">
    <location>
        <begin position="16"/>
        <end position="48"/>
    </location>
</feature>
<keyword evidence="2" id="KW-0418">Kinase</keyword>
<dbReference type="EMBL" id="AZHD01000001">
    <property type="protein sequence ID" value="OAA68490.1"/>
    <property type="molecule type" value="Genomic_DNA"/>
</dbReference>
<name>A0A168AAR5_9HYPO</name>
<accession>A0A168AAR5</accession>
<dbReference type="Proteomes" id="UP000076874">
    <property type="component" value="Unassembled WGS sequence"/>
</dbReference>
<keyword evidence="2" id="KW-0808">Transferase</keyword>
<feature type="region of interest" description="Disordered" evidence="1">
    <location>
        <begin position="607"/>
        <end position="632"/>
    </location>
</feature>
<dbReference type="Gene3D" id="1.10.510.10">
    <property type="entry name" value="Transferase(Phosphotransferase) domain 1"/>
    <property type="match status" value="1"/>
</dbReference>
<dbReference type="SUPFAM" id="SSF56112">
    <property type="entry name" value="Protein kinase-like (PK-like)"/>
    <property type="match status" value="1"/>
</dbReference>
<gene>
    <name evidence="2" type="ORF">SPI_00685</name>
</gene>
<feature type="compositionally biased region" description="Acidic residues" evidence="1">
    <location>
        <begin position="250"/>
        <end position="265"/>
    </location>
</feature>
<protein>
    <submittedName>
        <fullName evidence="2">Protein kinase-like domain protein</fullName>
    </submittedName>
</protein>
<dbReference type="STRING" id="1081102.A0A168AAR5"/>
<sequence>MDLSFRAIHSVVHPTAAFSQPEDDANRSIQGDECSGGDDDGDDGNCCDGLGDGDTWNHSQLNPKNRIDSLEPLSRPLWRIDGSAGFGTQYYAHPLFLTNLPPMHIDVFIHEGASYPPTLRALLDLDKAFHIKDAARVRRLGVAQYILRILQRHTTHPNGALHGDVVRDLYHRGPLGSRIVIENLSCHIHEASIVVSRNYPLEADLLSYRQLVQMWGLEERKDSLPPEVDIANVRLVRQLFDSICEVYIDEGGGDDDDDNGDDDDDDKGHGHHRRHHHERGPVVLKSLASSVKYMYHELRAVLKDIPPHEHVALKPLHIVTKQCLFGGKRGVVGFTMPYYPTGSLRDILPMLRIHGRLALADQLRWSIQVTRAMCHVWHQGHSFYPDLRLDNIVLTAPAPEGDAVMVDFEQRGVWCSFSAPEVDFLENLRILACDDPENELSVPEAVYEKYKQELVECYMAAKAADGRDGHHGHHGIKGKNGKQPRNNNPSWWSTFGCLEEETKYKNPKLGYNVPWICLTKGEREAAMVYMLGRLLWCIFEGVSAPHRGAVWQSYPREPEVEFPHYRRTPPAVQALITRCFGDAGAREQSKFMRRASKLYMKADCDVKGESDHHGKNAGIHGRTSSSSGGGGGAEYKLVSEDLEAKARRFWRKRLEEGETWLRERNRRLLHTYRNSSTRVSSNDSNDEDDSNGTNDSNDDNDSNGSNKSDTTGSAFGRPTLRQVLEWLESLNKASETSEL</sequence>
<reference evidence="2 3" key="1">
    <citation type="journal article" date="2016" name="Genome Biol. Evol.">
        <title>Divergent and convergent evolution of fungal pathogenicity.</title>
        <authorList>
            <person name="Shang Y."/>
            <person name="Xiao G."/>
            <person name="Zheng P."/>
            <person name="Cen K."/>
            <person name="Zhan S."/>
            <person name="Wang C."/>
        </authorList>
    </citation>
    <scope>NUCLEOTIDE SEQUENCE [LARGE SCALE GENOMIC DNA]</scope>
    <source>
        <strain evidence="2 3">RCEF 264</strain>
    </source>
</reference>
<feature type="region of interest" description="Disordered" evidence="1">
    <location>
        <begin position="675"/>
        <end position="717"/>
    </location>
</feature>
<feature type="compositionally biased region" description="Basic residues" evidence="1">
    <location>
        <begin position="269"/>
        <end position="278"/>
    </location>
</feature>
<dbReference type="InterPro" id="IPR011009">
    <property type="entry name" value="Kinase-like_dom_sf"/>
</dbReference>
<dbReference type="GO" id="GO:0016301">
    <property type="term" value="F:kinase activity"/>
    <property type="evidence" value="ECO:0007669"/>
    <property type="project" value="UniProtKB-KW"/>
</dbReference>
<evidence type="ECO:0000313" key="3">
    <source>
        <dbReference type="Proteomes" id="UP000076874"/>
    </source>
</evidence>
<comment type="caution">
    <text evidence="2">The sequence shown here is derived from an EMBL/GenBank/DDBJ whole genome shotgun (WGS) entry which is preliminary data.</text>
</comment>
<organism evidence="2 3">
    <name type="scientific">Niveomyces insectorum RCEF 264</name>
    <dbReference type="NCBI Taxonomy" id="1081102"/>
    <lineage>
        <taxon>Eukaryota</taxon>
        <taxon>Fungi</taxon>
        <taxon>Dikarya</taxon>
        <taxon>Ascomycota</taxon>
        <taxon>Pezizomycotina</taxon>
        <taxon>Sordariomycetes</taxon>
        <taxon>Hypocreomycetidae</taxon>
        <taxon>Hypocreales</taxon>
        <taxon>Cordycipitaceae</taxon>
        <taxon>Niveomyces</taxon>
    </lineage>
</organism>
<proteinExistence type="predicted"/>
<dbReference type="AlphaFoldDB" id="A0A168AAR5"/>
<evidence type="ECO:0000313" key="2">
    <source>
        <dbReference type="EMBL" id="OAA68490.1"/>
    </source>
</evidence>
<feature type="region of interest" description="Disordered" evidence="1">
    <location>
        <begin position="250"/>
        <end position="279"/>
    </location>
</feature>
<feature type="compositionally biased region" description="Acidic residues" evidence="1">
    <location>
        <begin position="684"/>
        <end position="701"/>
    </location>
</feature>
<evidence type="ECO:0000256" key="1">
    <source>
        <dbReference type="SAM" id="MobiDB-lite"/>
    </source>
</evidence>
<feature type="compositionally biased region" description="Acidic residues" evidence="1">
    <location>
        <begin position="35"/>
        <end position="45"/>
    </location>
</feature>
<keyword evidence="3" id="KW-1185">Reference proteome</keyword>
<dbReference type="OrthoDB" id="4062651at2759"/>